<comment type="subcellular location">
    <subcellularLocation>
        <location evidence="1">Membrane</location>
        <topology evidence="1">Multi-pass membrane protein</topology>
    </subcellularLocation>
</comment>
<feature type="transmembrane region" description="Helical" evidence="5">
    <location>
        <begin position="31"/>
        <end position="60"/>
    </location>
</feature>
<dbReference type="Proteomes" id="UP001201163">
    <property type="component" value="Unassembled WGS sequence"/>
</dbReference>
<dbReference type="InterPro" id="IPR044878">
    <property type="entry name" value="UbiA_sf"/>
</dbReference>
<dbReference type="CDD" id="cd13965">
    <property type="entry name" value="PT_UbiA_3"/>
    <property type="match status" value="1"/>
</dbReference>
<name>A0AAD4Q826_9AGAM</name>
<dbReference type="PANTHER" id="PTHR42723">
    <property type="entry name" value="CHLOROPHYLL SYNTHASE"/>
    <property type="match status" value="1"/>
</dbReference>
<feature type="transmembrane region" description="Helical" evidence="5">
    <location>
        <begin position="214"/>
        <end position="233"/>
    </location>
</feature>
<dbReference type="EMBL" id="JAKELL010000201">
    <property type="protein sequence ID" value="KAH8978840.1"/>
    <property type="molecule type" value="Genomic_DNA"/>
</dbReference>
<feature type="transmembrane region" description="Helical" evidence="5">
    <location>
        <begin position="239"/>
        <end position="257"/>
    </location>
</feature>
<dbReference type="InterPro" id="IPR000537">
    <property type="entry name" value="UbiA_prenyltransferase"/>
</dbReference>
<accession>A0AAD4Q826</accession>
<feature type="transmembrane region" description="Helical" evidence="5">
    <location>
        <begin position="5"/>
        <end position="25"/>
    </location>
</feature>
<feature type="transmembrane region" description="Helical" evidence="5">
    <location>
        <begin position="171"/>
        <end position="193"/>
    </location>
</feature>
<proteinExistence type="predicted"/>
<comment type="caution">
    <text evidence="6">The sequence shown here is derived from an EMBL/GenBank/DDBJ whole genome shotgun (WGS) entry which is preliminary data.</text>
</comment>
<evidence type="ECO:0000256" key="5">
    <source>
        <dbReference type="SAM" id="Phobius"/>
    </source>
</evidence>
<dbReference type="Gene3D" id="1.10.357.140">
    <property type="entry name" value="UbiA prenyltransferase"/>
    <property type="match status" value="1"/>
</dbReference>
<evidence type="ECO:0000313" key="7">
    <source>
        <dbReference type="Proteomes" id="UP001201163"/>
    </source>
</evidence>
<keyword evidence="4 5" id="KW-0472">Membrane</keyword>
<dbReference type="GO" id="GO:0016765">
    <property type="term" value="F:transferase activity, transferring alkyl or aryl (other than methyl) groups"/>
    <property type="evidence" value="ECO:0007669"/>
    <property type="project" value="InterPro"/>
</dbReference>
<evidence type="ECO:0000313" key="6">
    <source>
        <dbReference type="EMBL" id="KAH8978840.1"/>
    </source>
</evidence>
<evidence type="ECO:0000256" key="2">
    <source>
        <dbReference type="ARBA" id="ARBA00022692"/>
    </source>
</evidence>
<evidence type="ECO:0000256" key="3">
    <source>
        <dbReference type="ARBA" id="ARBA00022989"/>
    </source>
</evidence>
<evidence type="ECO:0000256" key="1">
    <source>
        <dbReference type="ARBA" id="ARBA00004141"/>
    </source>
</evidence>
<reference evidence="6" key="1">
    <citation type="submission" date="2022-01" db="EMBL/GenBank/DDBJ databases">
        <title>Comparative genomics reveals a dynamic genome evolution in the ectomycorrhizal milk-cap (Lactarius) mushrooms.</title>
        <authorList>
            <consortium name="DOE Joint Genome Institute"/>
            <person name="Lebreton A."/>
            <person name="Tang N."/>
            <person name="Kuo A."/>
            <person name="LaButti K."/>
            <person name="Drula E."/>
            <person name="Barry K."/>
            <person name="Clum A."/>
            <person name="Lipzen A."/>
            <person name="Mousain D."/>
            <person name="Ng V."/>
            <person name="Wang R."/>
            <person name="Wang X."/>
            <person name="Dai Y."/>
            <person name="Henrissat B."/>
            <person name="Grigoriev I.V."/>
            <person name="Guerin-Laguette A."/>
            <person name="Yu F."/>
            <person name="Martin F.M."/>
        </authorList>
    </citation>
    <scope>NUCLEOTIDE SEQUENCE</scope>
    <source>
        <strain evidence="6">QP</strain>
    </source>
</reference>
<organism evidence="6 7">
    <name type="scientific">Lactarius akahatsu</name>
    <dbReference type="NCBI Taxonomy" id="416441"/>
    <lineage>
        <taxon>Eukaryota</taxon>
        <taxon>Fungi</taxon>
        <taxon>Dikarya</taxon>
        <taxon>Basidiomycota</taxon>
        <taxon>Agaricomycotina</taxon>
        <taxon>Agaricomycetes</taxon>
        <taxon>Russulales</taxon>
        <taxon>Russulaceae</taxon>
        <taxon>Lactarius</taxon>
    </lineage>
</organism>
<sequence>MVVNIFLLIFSAVEYHIHTAILFTWTDYKTIFLPITVFACATAPLQSFSSLLQCGVWIWFHQLMCNVSNQARSYQEDKANRPWRPLPSGRISGPKAVVLRWTTVLLCILLSFIYDQDLVPTTLSLVAVTYTYDELGGASNIVGKALCTAGGYASFEVGATTIISANHNLDIVSVTAVIISGILIFTVIQAQDFPDVEGDKLARRMTFPIYAPELSRFLTLFAIVAWSVFLSWFWGIGRISTALFISFGIHVGLRYYLCRTLAADRKSYLIFNVWLMAAHVLPLHARTSVLAL</sequence>
<keyword evidence="2 5" id="KW-0812">Transmembrane</keyword>
<dbReference type="InterPro" id="IPR050475">
    <property type="entry name" value="Prenyltransferase_related"/>
</dbReference>
<dbReference type="GO" id="GO:0016020">
    <property type="term" value="C:membrane"/>
    <property type="evidence" value="ECO:0007669"/>
    <property type="project" value="UniProtKB-SubCell"/>
</dbReference>
<feature type="transmembrane region" description="Helical" evidence="5">
    <location>
        <begin position="97"/>
        <end position="114"/>
    </location>
</feature>
<dbReference type="PANTHER" id="PTHR42723:SF1">
    <property type="entry name" value="CHLOROPHYLL SYNTHASE, CHLOROPLASTIC"/>
    <property type="match status" value="1"/>
</dbReference>
<keyword evidence="7" id="KW-1185">Reference proteome</keyword>
<dbReference type="Pfam" id="PF01040">
    <property type="entry name" value="UbiA"/>
    <property type="match status" value="1"/>
</dbReference>
<protein>
    <submittedName>
        <fullName evidence="6">UbiA prenyltransferase family</fullName>
    </submittedName>
</protein>
<dbReference type="AlphaFoldDB" id="A0AAD4Q826"/>
<keyword evidence="3 5" id="KW-1133">Transmembrane helix</keyword>
<evidence type="ECO:0000256" key="4">
    <source>
        <dbReference type="ARBA" id="ARBA00023136"/>
    </source>
</evidence>
<gene>
    <name evidence="6" type="ORF">EDB92DRAFT_1807071</name>
</gene>